<dbReference type="InterPro" id="IPR026912">
    <property type="entry name" value="Adenine_deam_C"/>
</dbReference>
<dbReference type="SUPFAM" id="SSF51556">
    <property type="entry name" value="Metallo-dependent hydrolases"/>
    <property type="match status" value="1"/>
</dbReference>
<reference evidence="7 8" key="1">
    <citation type="journal article" date="2024" name="Int. J. Syst. Evol. Microbiol.">
        <title>Virgibacillus tibetensis sp. nov., isolated from salt lake on the Tibetan Plateau of China.</title>
        <authorList>
            <person name="Phurbu D."/>
            <person name="Liu Z.-X."/>
            <person name="Wang R."/>
            <person name="Zheng Y.-Y."/>
            <person name="Liu H.-C."/>
            <person name="Zhou Y.-G."/>
            <person name="Yu Y.-J."/>
            <person name="Li A.-H."/>
        </authorList>
    </citation>
    <scope>NUCLEOTIDE SEQUENCE [LARGE SCALE GENOMIC DNA]</scope>
    <source>
        <strain evidence="7 8">C22-A2</strain>
    </source>
</reference>
<feature type="domain" description="Adenine deaminase C-terminal" evidence="6">
    <location>
        <begin position="433"/>
        <end position="571"/>
    </location>
</feature>
<dbReference type="PANTHER" id="PTHR11113:SF6">
    <property type="entry name" value="ADENINE DEAMINASE YERA-RELATED"/>
    <property type="match status" value="1"/>
</dbReference>
<evidence type="ECO:0000256" key="3">
    <source>
        <dbReference type="ARBA" id="ARBA00022801"/>
    </source>
</evidence>
<gene>
    <name evidence="7" type="ORF">QGM71_12685</name>
</gene>
<name>A0ABU6KGB5_9BACI</name>
<dbReference type="Gene3D" id="2.30.40.10">
    <property type="entry name" value="Urease, subunit C, domain 1"/>
    <property type="match status" value="1"/>
</dbReference>
<feature type="domain" description="Amidohydrolase-related" evidence="5">
    <location>
        <begin position="78"/>
        <end position="361"/>
    </location>
</feature>
<dbReference type="InterPro" id="IPR006680">
    <property type="entry name" value="Amidohydro-rel"/>
</dbReference>
<dbReference type="Pfam" id="PF01979">
    <property type="entry name" value="Amidohydro_1"/>
    <property type="match status" value="1"/>
</dbReference>
<evidence type="ECO:0000256" key="2">
    <source>
        <dbReference type="ARBA" id="ARBA00012782"/>
    </source>
</evidence>
<dbReference type="Proteomes" id="UP001335737">
    <property type="component" value="Unassembled WGS sequence"/>
</dbReference>
<proteinExistence type="inferred from homology"/>
<organism evidence="7 8">
    <name type="scientific">Virgibacillus tibetensis</name>
    <dbReference type="NCBI Taxonomy" id="3042313"/>
    <lineage>
        <taxon>Bacteria</taxon>
        <taxon>Bacillati</taxon>
        <taxon>Bacillota</taxon>
        <taxon>Bacilli</taxon>
        <taxon>Bacillales</taxon>
        <taxon>Bacillaceae</taxon>
        <taxon>Virgibacillus</taxon>
    </lineage>
</organism>
<dbReference type="PANTHER" id="PTHR11113">
    <property type="entry name" value="N-ACETYLGLUCOSAMINE-6-PHOSPHATE DEACETYLASE"/>
    <property type="match status" value="1"/>
</dbReference>
<dbReference type="InterPro" id="IPR011059">
    <property type="entry name" value="Metal-dep_hydrolase_composite"/>
</dbReference>
<evidence type="ECO:0000259" key="6">
    <source>
        <dbReference type="Pfam" id="PF13382"/>
    </source>
</evidence>
<evidence type="ECO:0000256" key="1">
    <source>
        <dbReference type="ARBA" id="ARBA00006773"/>
    </source>
</evidence>
<keyword evidence="3" id="KW-0378">Hydrolase</keyword>
<comment type="catalytic activity">
    <reaction evidence="4">
        <text>adenine + H2O + H(+) = hypoxanthine + NH4(+)</text>
        <dbReference type="Rhea" id="RHEA:23688"/>
        <dbReference type="ChEBI" id="CHEBI:15377"/>
        <dbReference type="ChEBI" id="CHEBI:15378"/>
        <dbReference type="ChEBI" id="CHEBI:16708"/>
        <dbReference type="ChEBI" id="CHEBI:17368"/>
        <dbReference type="ChEBI" id="CHEBI:28938"/>
        <dbReference type="EC" id="3.5.4.2"/>
    </reaction>
</comment>
<evidence type="ECO:0000256" key="4">
    <source>
        <dbReference type="ARBA" id="ARBA00047720"/>
    </source>
</evidence>
<dbReference type="Pfam" id="PF13382">
    <property type="entry name" value="Adenine_deam_C"/>
    <property type="match status" value="1"/>
</dbReference>
<accession>A0ABU6KGB5</accession>
<sequence>MLENGHYWRNRELRQHVRVVDGYDAPTLVLKNSTYLNVYTKQWLQANIWIYNDRIVYVGDKLPERMESSTVVDCKGNFLVPGYMEPHAHPFQLYNPEVLATHAAKFGTTTLINDSLMWHFLLDKKKAFTLLDEFSKLPVSMYWWARYDSQTALQEEEALFNTEEVLSWIAHPSVIQGGELTSWPSLLTGDDRLLYWIQETKRHGKPVEGHFPGASEKTLTKMKLLGVSADHESMTGEEVIRRLQLGYHVGLRYSSIRPDLPELIEEILAENLKAYDNLTMTTDGSTPGFYENGLMNVCIDIAIKKGIPVEDAYRMASYNVARHYNLEDQLGSIAPGRVAHINILEAKDNPHPVSVLAKGQWIVKEGKVQEPTSEIDWKKFGIDELTFNWDLQEKDLQFSLPIGLDMVNDVIIKPYAIETDITLEKLPVTNNDAFLLLLDRNGEWRVNTTLRGFTNKLGAIVSSYSTTGDIVLVGKNKPDIHLAWKRMKEIGGGIVLVHEGEVLFEIPLKLGGIMYNGSMNELIEKEKQLKAYVKEFGYAFNDPIYSILFLSSTHLPYIRITQQGIIDVKKKEVLFPATMT</sequence>
<evidence type="ECO:0000313" key="7">
    <source>
        <dbReference type="EMBL" id="MEC5424349.1"/>
    </source>
</evidence>
<dbReference type="EC" id="3.5.4.2" evidence="2"/>
<dbReference type="RefSeq" id="WP_327607912.1">
    <property type="nucleotide sequence ID" value="NZ_JARZFX010000005.1"/>
</dbReference>
<dbReference type="InterPro" id="IPR032466">
    <property type="entry name" value="Metal_Hydrolase"/>
</dbReference>
<dbReference type="Gene3D" id="3.20.20.140">
    <property type="entry name" value="Metal-dependent hydrolases"/>
    <property type="match status" value="1"/>
</dbReference>
<protein>
    <recommendedName>
        <fullName evidence="2">adenine deaminase</fullName>
        <ecNumber evidence="2">3.5.4.2</ecNumber>
    </recommendedName>
</protein>
<evidence type="ECO:0000259" key="5">
    <source>
        <dbReference type="Pfam" id="PF01979"/>
    </source>
</evidence>
<keyword evidence="8" id="KW-1185">Reference proteome</keyword>
<evidence type="ECO:0000313" key="8">
    <source>
        <dbReference type="Proteomes" id="UP001335737"/>
    </source>
</evidence>
<dbReference type="SUPFAM" id="SSF51338">
    <property type="entry name" value="Composite domain of metallo-dependent hydrolases"/>
    <property type="match status" value="1"/>
</dbReference>
<dbReference type="EMBL" id="JARZFX010000005">
    <property type="protein sequence ID" value="MEC5424349.1"/>
    <property type="molecule type" value="Genomic_DNA"/>
</dbReference>
<comment type="caution">
    <text evidence="7">The sequence shown here is derived from an EMBL/GenBank/DDBJ whole genome shotgun (WGS) entry which is preliminary data.</text>
</comment>
<comment type="similarity">
    <text evidence="1">Belongs to the metallo-dependent hydrolases superfamily. Adenine deaminase family.</text>
</comment>